<protein>
    <submittedName>
        <fullName evidence="3">SDR family oxidoreductase</fullName>
        <ecNumber evidence="3">1.-.-.-</ecNumber>
    </submittedName>
</protein>
<dbReference type="Gene3D" id="3.40.50.720">
    <property type="entry name" value="NAD(P)-binding Rossmann-like Domain"/>
    <property type="match status" value="1"/>
</dbReference>
<keyword evidence="4" id="KW-1185">Reference proteome</keyword>
<dbReference type="EC" id="1.-.-.-" evidence="3"/>
<evidence type="ECO:0000259" key="2">
    <source>
        <dbReference type="SMART" id="SM00822"/>
    </source>
</evidence>
<sequence length="266" mass="27626">MTLGTDWLGLKDRVAAVTGAGGGIGAAIALELARNGVRIAALDINEDGARNTAARAADFGSDAIGLKIDISDRSSVSAAADQVLAKYGPVDILINNAGVMRPGELADIAIEDWQTVLDVNLTGYLLCSRAFGAGMRERGQGSIVHISSISATHPQAASGAYSPSKAAVSMLSRTLAFEWGPSGVRSNVVAPGMTRTPLTENFYQAPGVLKARSAVVPLRRVGAPQDLAEACTWLASDRSAYVTGQEITVDGGFSQSLMSHVPRPGY</sequence>
<keyword evidence="3" id="KW-0560">Oxidoreductase</keyword>
<dbReference type="Proteomes" id="UP001185737">
    <property type="component" value="Unassembled WGS sequence"/>
</dbReference>
<dbReference type="PRINTS" id="PR00081">
    <property type="entry name" value="GDHRDH"/>
</dbReference>
<dbReference type="SMART" id="SM00822">
    <property type="entry name" value="PKS_KR"/>
    <property type="match status" value="1"/>
</dbReference>
<dbReference type="InterPro" id="IPR036291">
    <property type="entry name" value="NAD(P)-bd_dom_sf"/>
</dbReference>
<evidence type="ECO:0000313" key="4">
    <source>
        <dbReference type="Proteomes" id="UP001185737"/>
    </source>
</evidence>
<evidence type="ECO:0000256" key="1">
    <source>
        <dbReference type="ARBA" id="ARBA00006484"/>
    </source>
</evidence>
<dbReference type="InterPro" id="IPR057326">
    <property type="entry name" value="KR_dom"/>
</dbReference>
<dbReference type="SUPFAM" id="SSF51735">
    <property type="entry name" value="NAD(P)-binding Rossmann-fold domains"/>
    <property type="match status" value="1"/>
</dbReference>
<comment type="caution">
    <text evidence="3">The sequence shown here is derived from an EMBL/GenBank/DDBJ whole genome shotgun (WGS) entry which is preliminary data.</text>
</comment>
<dbReference type="NCBIfam" id="NF005559">
    <property type="entry name" value="PRK07231.1"/>
    <property type="match status" value="1"/>
</dbReference>
<evidence type="ECO:0000313" key="3">
    <source>
        <dbReference type="EMBL" id="MDV6285005.1"/>
    </source>
</evidence>
<dbReference type="InterPro" id="IPR002347">
    <property type="entry name" value="SDR_fam"/>
</dbReference>
<accession>A0ABU4CN55</accession>
<dbReference type="CDD" id="cd05233">
    <property type="entry name" value="SDR_c"/>
    <property type="match status" value="1"/>
</dbReference>
<dbReference type="EMBL" id="JAWLKA010000022">
    <property type="protein sequence ID" value="MDV6285005.1"/>
    <property type="molecule type" value="Genomic_DNA"/>
</dbReference>
<dbReference type="PRINTS" id="PR00080">
    <property type="entry name" value="SDRFAMILY"/>
</dbReference>
<proteinExistence type="inferred from homology"/>
<feature type="domain" description="Ketoreductase" evidence="2">
    <location>
        <begin position="13"/>
        <end position="187"/>
    </location>
</feature>
<dbReference type="PANTHER" id="PTHR42760:SF123">
    <property type="entry name" value="OXIDOREDUCTASE"/>
    <property type="match status" value="1"/>
</dbReference>
<gene>
    <name evidence="3" type="ORF">R3Q59_31470</name>
</gene>
<dbReference type="Pfam" id="PF13561">
    <property type="entry name" value="adh_short_C2"/>
    <property type="match status" value="1"/>
</dbReference>
<reference evidence="3 4" key="1">
    <citation type="submission" date="2023-10" db="EMBL/GenBank/DDBJ databases">
        <title>Development of a sustainable strategy for remediation of hydrocarbon-contaminated territories based on the waste exchange concept.</title>
        <authorList>
            <person name="Krivoruchko A."/>
        </authorList>
    </citation>
    <scope>NUCLEOTIDE SEQUENCE [LARGE SCALE GENOMIC DNA]</scope>
    <source>
        <strain evidence="3 4">IEGM 60</strain>
    </source>
</reference>
<organism evidence="3 4">
    <name type="scientific">Rhodococcus jostii</name>
    <dbReference type="NCBI Taxonomy" id="132919"/>
    <lineage>
        <taxon>Bacteria</taxon>
        <taxon>Bacillati</taxon>
        <taxon>Actinomycetota</taxon>
        <taxon>Actinomycetes</taxon>
        <taxon>Mycobacteriales</taxon>
        <taxon>Nocardiaceae</taxon>
        <taxon>Rhodococcus</taxon>
    </lineage>
</organism>
<name>A0ABU4CN55_RHOJO</name>
<comment type="similarity">
    <text evidence="1">Belongs to the short-chain dehydrogenases/reductases (SDR) family.</text>
</comment>
<dbReference type="GO" id="GO:0016491">
    <property type="term" value="F:oxidoreductase activity"/>
    <property type="evidence" value="ECO:0007669"/>
    <property type="project" value="UniProtKB-KW"/>
</dbReference>
<dbReference type="RefSeq" id="WP_317570677.1">
    <property type="nucleotide sequence ID" value="NZ_JAWLKA010000022.1"/>
</dbReference>
<dbReference type="PANTHER" id="PTHR42760">
    <property type="entry name" value="SHORT-CHAIN DEHYDROGENASES/REDUCTASES FAMILY MEMBER"/>
    <property type="match status" value="1"/>
</dbReference>